<dbReference type="Proteomes" id="UP000178572">
    <property type="component" value="Unassembled WGS sequence"/>
</dbReference>
<dbReference type="AlphaFoldDB" id="A0A1F6DYV4"/>
<feature type="region of interest" description="Disordered" evidence="1">
    <location>
        <begin position="21"/>
        <end position="55"/>
    </location>
</feature>
<dbReference type="STRING" id="1798500.A3C21_02915"/>
<proteinExistence type="predicted"/>
<evidence type="ECO:0000313" key="2">
    <source>
        <dbReference type="EMBL" id="OGG66615.1"/>
    </source>
</evidence>
<reference evidence="2 3" key="1">
    <citation type="journal article" date="2016" name="Nat. Commun.">
        <title>Thousands of microbial genomes shed light on interconnected biogeochemical processes in an aquifer system.</title>
        <authorList>
            <person name="Anantharaman K."/>
            <person name="Brown C.T."/>
            <person name="Hug L.A."/>
            <person name="Sharon I."/>
            <person name="Castelle C.J."/>
            <person name="Probst A.J."/>
            <person name="Thomas B.C."/>
            <person name="Singh A."/>
            <person name="Wilkins M.J."/>
            <person name="Karaoz U."/>
            <person name="Brodie E.L."/>
            <person name="Williams K.H."/>
            <person name="Hubbard S.S."/>
            <person name="Banfield J.F."/>
        </authorList>
    </citation>
    <scope>NUCLEOTIDE SEQUENCE [LARGE SCALE GENOMIC DNA]</scope>
</reference>
<sequence>MPAGAKIIALDQRRVGLGARGAERYGVSASPSSYKQRDDRRGGGDQRIPSYSTSLSQKRTHAFSIFPRGVRLKSPLGIAEGILSQ</sequence>
<protein>
    <submittedName>
        <fullName evidence="2">Uncharacterized protein</fullName>
    </submittedName>
</protein>
<accession>A0A1F6DYV4</accession>
<dbReference type="EMBL" id="MFLN01000040">
    <property type="protein sequence ID" value="OGG66615.1"/>
    <property type="molecule type" value="Genomic_DNA"/>
</dbReference>
<name>A0A1F6DYV4_9BACT</name>
<organism evidence="2 3">
    <name type="scientific">Candidatus Kaiserbacteria bacterium RIFCSPHIGHO2_02_FULL_59_21</name>
    <dbReference type="NCBI Taxonomy" id="1798500"/>
    <lineage>
        <taxon>Bacteria</taxon>
        <taxon>Candidatus Kaiseribacteriota</taxon>
    </lineage>
</organism>
<feature type="compositionally biased region" description="Basic and acidic residues" evidence="1">
    <location>
        <begin position="35"/>
        <end position="44"/>
    </location>
</feature>
<evidence type="ECO:0000313" key="3">
    <source>
        <dbReference type="Proteomes" id="UP000178572"/>
    </source>
</evidence>
<gene>
    <name evidence="2" type="ORF">A3C21_02915</name>
</gene>
<comment type="caution">
    <text evidence="2">The sequence shown here is derived from an EMBL/GenBank/DDBJ whole genome shotgun (WGS) entry which is preliminary data.</text>
</comment>
<evidence type="ECO:0000256" key="1">
    <source>
        <dbReference type="SAM" id="MobiDB-lite"/>
    </source>
</evidence>